<sequence>MCRCSSALKLGSRYLVHCLVGKFLAWFTPAVPGPSEHESWPDLMAPGFWRSTEDFKEYLCGISEMAFIMSSDPHLRLPRTLRDLCLIGSNLPLGEMESSAFGYIASLTLIATVFFWCPDGHRGPMDRERGEAPEARASTQKLRETLLNPLVVTNVEDEDLRGSKLNSTAGLISASAWHREEALVTGRGAWQGQGEEESREGADVASGPDLGSGSSPMTWFQLALALTWSTDAPHRQDVAQQASPRECRANAREKRSTPKQAYHYVCPRCNTHVRSTVRTGRVDHRGFGTWPLALTGVWQLSCDMVPAGPSPDVAPAAAMALGSGSSPVTWFQLALALTWPHGSGCYPDLAEGLGRFGEERSAAVATLRWGQEPFTVVSTHLDPFAEMRGFFQMAEGEVIRLLEFEALHEALGPTKNVAILGDFNTPSQRTATLTEEHRRQAELLDHLSQQRDPKALRHFLPRDSPRIPEEMTALGFAEKLGYRHAWQALDVPHAPYYSHWSGQLIDHCLLKTHRRLRVTYVGVYHDSASDHLPLVIDFELV</sequence>
<comment type="caution">
    <text evidence="2">The sequence shown here is derived from an EMBL/GenBank/DDBJ whole genome shotgun (WGS) entry which is preliminary data.</text>
</comment>
<gene>
    <name evidence="2" type="ORF">CCMP2556_LOCUS22360</name>
</gene>
<evidence type="ECO:0000313" key="3">
    <source>
        <dbReference type="Proteomes" id="UP001642484"/>
    </source>
</evidence>
<dbReference type="Gene3D" id="3.60.10.10">
    <property type="entry name" value="Endonuclease/exonuclease/phosphatase"/>
    <property type="match status" value="1"/>
</dbReference>
<dbReference type="Proteomes" id="UP001642484">
    <property type="component" value="Unassembled WGS sequence"/>
</dbReference>
<dbReference type="InterPro" id="IPR036691">
    <property type="entry name" value="Endo/exonu/phosph_ase_sf"/>
</dbReference>
<feature type="region of interest" description="Disordered" evidence="1">
    <location>
        <begin position="187"/>
        <end position="213"/>
    </location>
</feature>
<evidence type="ECO:0000256" key="1">
    <source>
        <dbReference type="SAM" id="MobiDB-lite"/>
    </source>
</evidence>
<accession>A0ABP0LUJ1</accession>
<evidence type="ECO:0000313" key="2">
    <source>
        <dbReference type="EMBL" id="CAK9041780.1"/>
    </source>
</evidence>
<organism evidence="2 3">
    <name type="scientific">Durusdinium trenchii</name>
    <dbReference type="NCBI Taxonomy" id="1381693"/>
    <lineage>
        <taxon>Eukaryota</taxon>
        <taxon>Sar</taxon>
        <taxon>Alveolata</taxon>
        <taxon>Dinophyceae</taxon>
        <taxon>Suessiales</taxon>
        <taxon>Symbiodiniaceae</taxon>
        <taxon>Durusdinium</taxon>
    </lineage>
</organism>
<evidence type="ECO:0008006" key="4">
    <source>
        <dbReference type="Google" id="ProtNLM"/>
    </source>
</evidence>
<protein>
    <recommendedName>
        <fullName evidence="4">Endonuclease/exonuclease/phosphatase domain-containing protein</fullName>
    </recommendedName>
</protein>
<dbReference type="SUPFAM" id="SSF56219">
    <property type="entry name" value="DNase I-like"/>
    <property type="match status" value="1"/>
</dbReference>
<dbReference type="EMBL" id="CAXAMN010013803">
    <property type="protein sequence ID" value="CAK9041780.1"/>
    <property type="molecule type" value="Genomic_DNA"/>
</dbReference>
<keyword evidence="3" id="KW-1185">Reference proteome</keyword>
<name>A0ABP0LUJ1_9DINO</name>
<reference evidence="2 3" key="1">
    <citation type="submission" date="2024-02" db="EMBL/GenBank/DDBJ databases">
        <authorList>
            <person name="Chen Y."/>
            <person name="Shah S."/>
            <person name="Dougan E. K."/>
            <person name="Thang M."/>
            <person name="Chan C."/>
        </authorList>
    </citation>
    <scope>NUCLEOTIDE SEQUENCE [LARGE SCALE GENOMIC DNA]</scope>
</reference>
<proteinExistence type="predicted"/>